<dbReference type="Pfam" id="PF02416">
    <property type="entry name" value="TatA_B_E"/>
    <property type="match status" value="1"/>
</dbReference>
<evidence type="ECO:0000313" key="10">
    <source>
        <dbReference type="EMBL" id="MCG2430920.1"/>
    </source>
</evidence>
<keyword evidence="2 9" id="KW-0813">Transport</keyword>
<evidence type="ECO:0000256" key="2">
    <source>
        <dbReference type="ARBA" id="ARBA00022448"/>
    </source>
</evidence>
<evidence type="ECO:0000256" key="5">
    <source>
        <dbReference type="ARBA" id="ARBA00022927"/>
    </source>
</evidence>
<feature type="transmembrane region" description="Helical" evidence="9">
    <location>
        <begin position="6"/>
        <end position="26"/>
    </location>
</feature>
<keyword evidence="8 9" id="KW-0472">Membrane</keyword>
<evidence type="ECO:0000256" key="3">
    <source>
        <dbReference type="ARBA" id="ARBA00022475"/>
    </source>
</evidence>
<evidence type="ECO:0000256" key="4">
    <source>
        <dbReference type="ARBA" id="ARBA00022692"/>
    </source>
</evidence>
<comment type="function">
    <text evidence="9">Part of the twin-arginine translocation (Tat) system that transports large folded proteins containing a characteristic twin-arginine motif in their signal peptide across membranes. TatA could form the protein-conducting channel of the Tat system.</text>
</comment>
<dbReference type="GO" id="GO:0043953">
    <property type="term" value="P:protein transport by the Tat complex"/>
    <property type="evidence" value="ECO:0007669"/>
    <property type="project" value="UniProtKB-UniRule"/>
</dbReference>
<proteinExistence type="inferred from homology"/>
<dbReference type="InterPro" id="IPR006312">
    <property type="entry name" value="TatA/E"/>
</dbReference>
<accession>A0A9X1U4H0</accession>
<sequence>MILQAYFLFISGAEIGFILFIILLVFGADKVPEIARGLGKAMRQVKDATNDIKSEITKSAEKQGVDIDITKDVRKEIDKVKDEVDEITGPIKRKF</sequence>
<keyword evidence="6 9" id="KW-1133">Transmembrane helix</keyword>
<evidence type="ECO:0000256" key="6">
    <source>
        <dbReference type="ARBA" id="ARBA00022989"/>
    </source>
</evidence>
<dbReference type="EMBL" id="JAIRBB010000004">
    <property type="protein sequence ID" value="MCG2430920.1"/>
    <property type="molecule type" value="Genomic_DNA"/>
</dbReference>
<dbReference type="HAMAP" id="MF_00236">
    <property type="entry name" value="TatA_E"/>
    <property type="match status" value="1"/>
</dbReference>
<comment type="caution">
    <text evidence="10">The sequence shown here is derived from an EMBL/GenBank/DDBJ whole genome shotgun (WGS) entry which is preliminary data.</text>
</comment>
<keyword evidence="5 9" id="KW-0653">Protein transport</keyword>
<reference evidence="10" key="1">
    <citation type="submission" date="2021-09" db="EMBL/GenBank/DDBJ databases">
        <title>Genome of Aequorivita sp. strain F64183.</title>
        <authorList>
            <person name="Wang Y."/>
        </authorList>
    </citation>
    <scope>NUCLEOTIDE SEQUENCE</scope>
    <source>
        <strain evidence="10">F64183</strain>
    </source>
</reference>
<dbReference type="InterPro" id="IPR003369">
    <property type="entry name" value="TatA/B/E"/>
</dbReference>
<protein>
    <recommendedName>
        <fullName evidence="9">Sec-independent protein translocase protein TatA</fullName>
    </recommendedName>
</protein>
<comment type="subunit">
    <text evidence="9">Forms a complex with TatC.</text>
</comment>
<dbReference type="GO" id="GO:0033281">
    <property type="term" value="C:TAT protein transport complex"/>
    <property type="evidence" value="ECO:0007669"/>
    <property type="project" value="UniProtKB-UniRule"/>
</dbReference>
<dbReference type="PANTHER" id="PTHR42982">
    <property type="entry name" value="SEC-INDEPENDENT PROTEIN TRANSLOCASE PROTEIN TATA"/>
    <property type="match status" value="1"/>
</dbReference>
<comment type="similarity">
    <text evidence="9">Belongs to the TatA/E family.</text>
</comment>
<keyword evidence="7 9" id="KW-0811">Translocation</keyword>
<dbReference type="Gene3D" id="1.20.5.3310">
    <property type="match status" value="1"/>
</dbReference>
<evidence type="ECO:0000256" key="9">
    <source>
        <dbReference type="HAMAP-Rule" id="MF_00236"/>
    </source>
</evidence>
<keyword evidence="4 9" id="KW-0812">Transmembrane</keyword>
<keyword evidence="3 9" id="KW-1003">Cell membrane</keyword>
<evidence type="ECO:0000313" key="11">
    <source>
        <dbReference type="Proteomes" id="UP001139462"/>
    </source>
</evidence>
<evidence type="ECO:0000256" key="8">
    <source>
        <dbReference type="ARBA" id="ARBA00023136"/>
    </source>
</evidence>
<comment type="subcellular location">
    <subcellularLocation>
        <location evidence="1 9">Cell membrane</location>
        <topology evidence="1 9">Single-pass membrane protein</topology>
    </subcellularLocation>
</comment>
<dbReference type="RefSeq" id="WP_237608078.1">
    <property type="nucleotide sequence ID" value="NZ_JAIRBB010000004.1"/>
</dbReference>
<keyword evidence="11" id="KW-1185">Reference proteome</keyword>
<dbReference type="GO" id="GO:0008320">
    <property type="term" value="F:protein transmembrane transporter activity"/>
    <property type="evidence" value="ECO:0007669"/>
    <property type="project" value="UniProtKB-UniRule"/>
</dbReference>
<organism evidence="10 11">
    <name type="scientific">Aequorivita xiaoshiensis</name>
    <dbReference type="NCBI Taxonomy" id="2874476"/>
    <lineage>
        <taxon>Bacteria</taxon>
        <taxon>Pseudomonadati</taxon>
        <taxon>Bacteroidota</taxon>
        <taxon>Flavobacteriia</taxon>
        <taxon>Flavobacteriales</taxon>
        <taxon>Flavobacteriaceae</taxon>
        <taxon>Aequorivita</taxon>
    </lineage>
</organism>
<gene>
    <name evidence="9" type="primary">tatA</name>
    <name evidence="10" type="ORF">K8344_07290</name>
</gene>
<dbReference type="AlphaFoldDB" id="A0A9X1U4H0"/>
<evidence type="ECO:0000256" key="1">
    <source>
        <dbReference type="ARBA" id="ARBA00004162"/>
    </source>
</evidence>
<dbReference type="Proteomes" id="UP001139462">
    <property type="component" value="Unassembled WGS sequence"/>
</dbReference>
<name>A0A9X1U4H0_9FLAO</name>
<evidence type="ECO:0000256" key="7">
    <source>
        <dbReference type="ARBA" id="ARBA00023010"/>
    </source>
</evidence>
<dbReference type="PANTHER" id="PTHR42982:SF1">
    <property type="entry name" value="SEC-INDEPENDENT PROTEIN TRANSLOCASE PROTEIN TATA"/>
    <property type="match status" value="1"/>
</dbReference>